<sequence>MHCLIILYHVQTLHATPVLGLYITAFSCELNAVDGSRELDTKADGGREFDTKLDG</sequence>
<gene>
    <name evidence="2" type="primary">ORF125089</name>
</gene>
<reference evidence="2" key="1">
    <citation type="submission" date="2014-12" db="EMBL/GenBank/DDBJ databases">
        <title>Insight into the proteome of Arion vulgaris.</title>
        <authorList>
            <person name="Aradska J."/>
            <person name="Bulat T."/>
            <person name="Smidak R."/>
            <person name="Sarate P."/>
            <person name="Gangsoo J."/>
            <person name="Sialana F."/>
            <person name="Bilban M."/>
            <person name="Lubec G."/>
        </authorList>
    </citation>
    <scope>NUCLEOTIDE SEQUENCE</scope>
    <source>
        <tissue evidence="2">Skin</tissue>
    </source>
</reference>
<keyword evidence="1" id="KW-0732">Signal</keyword>
<organism evidence="2">
    <name type="scientific">Arion vulgaris</name>
    <dbReference type="NCBI Taxonomy" id="1028688"/>
    <lineage>
        <taxon>Eukaryota</taxon>
        <taxon>Metazoa</taxon>
        <taxon>Spiralia</taxon>
        <taxon>Lophotrochozoa</taxon>
        <taxon>Mollusca</taxon>
        <taxon>Gastropoda</taxon>
        <taxon>Heterobranchia</taxon>
        <taxon>Euthyneura</taxon>
        <taxon>Panpulmonata</taxon>
        <taxon>Eupulmonata</taxon>
        <taxon>Stylommatophora</taxon>
        <taxon>Helicina</taxon>
        <taxon>Arionoidea</taxon>
        <taxon>Arionidae</taxon>
        <taxon>Arion</taxon>
    </lineage>
</organism>
<evidence type="ECO:0000256" key="1">
    <source>
        <dbReference type="SAM" id="SignalP"/>
    </source>
</evidence>
<feature type="chain" id="PRO_5012723390" description="ZP domain-containing protein" evidence="1">
    <location>
        <begin position="16"/>
        <end position="55"/>
    </location>
</feature>
<dbReference type="AlphaFoldDB" id="A0A0B7AMN1"/>
<evidence type="ECO:0000313" key="2">
    <source>
        <dbReference type="EMBL" id="CEK81251.1"/>
    </source>
</evidence>
<name>A0A0B7AMN1_9EUPU</name>
<proteinExistence type="predicted"/>
<accession>A0A0B7AMN1</accession>
<feature type="signal peptide" evidence="1">
    <location>
        <begin position="1"/>
        <end position="15"/>
    </location>
</feature>
<dbReference type="EMBL" id="HACG01034386">
    <property type="protein sequence ID" value="CEK81251.1"/>
    <property type="molecule type" value="Transcribed_RNA"/>
</dbReference>
<evidence type="ECO:0008006" key="3">
    <source>
        <dbReference type="Google" id="ProtNLM"/>
    </source>
</evidence>
<protein>
    <recommendedName>
        <fullName evidence="3">ZP domain-containing protein</fullName>
    </recommendedName>
</protein>